<dbReference type="AlphaFoldDB" id="A0AAD6D494"/>
<dbReference type="GO" id="GO:0004721">
    <property type="term" value="F:phosphoprotein phosphatase activity"/>
    <property type="evidence" value="ECO:0007669"/>
    <property type="project" value="InterPro"/>
</dbReference>
<evidence type="ECO:0000313" key="2">
    <source>
        <dbReference type="EMBL" id="KAJ5553229.1"/>
    </source>
</evidence>
<dbReference type="Proteomes" id="UP001220324">
    <property type="component" value="Unassembled WGS sequence"/>
</dbReference>
<dbReference type="PANTHER" id="PTHR31126">
    <property type="entry name" value="TYROSINE-PROTEIN PHOSPHATASE"/>
    <property type="match status" value="1"/>
</dbReference>
<gene>
    <name evidence="2" type="ORF">N7494_002607</name>
</gene>
<organism evidence="2 3">
    <name type="scientific">Penicillium frequentans</name>
    <dbReference type="NCBI Taxonomy" id="3151616"/>
    <lineage>
        <taxon>Eukaryota</taxon>
        <taxon>Fungi</taxon>
        <taxon>Dikarya</taxon>
        <taxon>Ascomycota</taxon>
        <taxon>Pezizomycotina</taxon>
        <taxon>Eurotiomycetes</taxon>
        <taxon>Eurotiomycetidae</taxon>
        <taxon>Eurotiales</taxon>
        <taxon>Aspergillaceae</taxon>
        <taxon>Penicillium</taxon>
    </lineage>
</organism>
<keyword evidence="3" id="KW-1185">Reference proteome</keyword>
<dbReference type="InterPro" id="IPR026893">
    <property type="entry name" value="Tyr/Ser_Pase_IphP-type"/>
</dbReference>
<dbReference type="Pfam" id="PF13350">
    <property type="entry name" value="Y_phosphatase3"/>
    <property type="match status" value="1"/>
</dbReference>
<evidence type="ECO:0000259" key="1">
    <source>
        <dbReference type="PROSITE" id="PS50056"/>
    </source>
</evidence>
<dbReference type="PROSITE" id="PS00383">
    <property type="entry name" value="TYR_PHOSPHATASE_1"/>
    <property type="match status" value="1"/>
</dbReference>
<dbReference type="InterPro" id="IPR016130">
    <property type="entry name" value="Tyr_Pase_AS"/>
</dbReference>
<dbReference type="SUPFAM" id="SSF52799">
    <property type="entry name" value="(Phosphotyrosine protein) phosphatases II"/>
    <property type="match status" value="1"/>
</dbReference>
<name>A0AAD6D494_9EURO</name>
<evidence type="ECO:0000313" key="3">
    <source>
        <dbReference type="Proteomes" id="UP001220324"/>
    </source>
</evidence>
<accession>A0AAD6D494</accession>
<feature type="domain" description="Tyrosine specific protein phosphatases" evidence="1">
    <location>
        <begin position="163"/>
        <end position="244"/>
    </location>
</feature>
<dbReference type="InterPro" id="IPR029021">
    <property type="entry name" value="Prot-tyrosine_phosphatase-like"/>
</dbReference>
<reference evidence="2 3" key="1">
    <citation type="journal article" date="2023" name="IMA Fungus">
        <title>Comparative genomic study of the Penicillium genus elucidates a diverse pangenome and 15 lateral gene transfer events.</title>
        <authorList>
            <person name="Petersen C."/>
            <person name="Sorensen T."/>
            <person name="Nielsen M.R."/>
            <person name="Sondergaard T.E."/>
            <person name="Sorensen J.L."/>
            <person name="Fitzpatrick D.A."/>
            <person name="Frisvad J.C."/>
            <person name="Nielsen K.L."/>
        </authorList>
    </citation>
    <scope>NUCLEOTIDE SEQUENCE [LARGE SCALE GENOMIC DNA]</scope>
    <source>
        <strain evidence="2 3">IBT 35679</strain>
    </source>
</reference>
<dbReference type="Gene3D" id="3.90.190.10">
    <property type="entry name" value="Protein tyrosine phosphatase superfamily"/>
    <property type="match status" value="1"/>
</dbReference>
<dbReference type="PROSITE" id="PS50056">
    <property type="entry name" value="TYR_PHOSPHATASE_2"/>
    <property type="match status" value="1"/>
</dbReference>
<dbReference type="EMBL" id="JAQIZZ010000002">
    <property type="protein sequence ID" value="KAJ5553229.1"/>
    <property type="molecule type" value="Genomic_DNA"/>
</dbReference>
<dbReference type="InterPro" id="IPR000387">
    <property type="entry name" value="Tyr_Pase_dom"/>
</dbReference>
<protein>
    <recommendedName>
        <fullName evidence="1">Tyrosine specific protein phosphatases domain-containing protein</fullName>
    </recommendedName>
</protein>
<dbReference type="PANTHER" id="PTHR31126:SF1">
    <property type="entry name" value="TYROSINE SPECIFIC PROTEIN PHOSPHATASES DOMAIN-CONTAINING PROTEIN"/>
    <property type="match status" value="1"/>
</dbReference>
<proteinExistence type="predicted"/>
<sequence length="299" mass="32447">MTQNGANSTQPSPFILVDGVPNVRDVGGHACHPPTVTSLTQNTNESSNTEWCIRSGLLFRAAQPSQITPPGVETLTKKLHVEAVFDFRSNQEIELLVTRSPDSLLDIPGTSRYAVPVFPKRDSSPGALAQRYGITGEGVDEEAIFKGFSQAYEGIARSAAETNSFRTIMLHILKNPDTPILFHCTAGKDRTGVFAALLLKLCGVADEVIVADYALTKEGLGVWGEYLIKRILEKGEVSTREQAEALMGSHPGCMRAFLNEVVGPKFGGARKYFVELCGLQEEQLDRIITIITVPGAISE</sequence>
<comment type="caution">
    <text evidence="2">The sequence shown here is derived from an EMBL/GenBank/DDBJ whole genome shotgun (WGS) entry which is preliminary data.</text>
</comment>